<evidence type="ECO:0000313" key="3">
    <source>
        <dbReference type="Proteomes" id="UP000594630"/>
    </source>
</evidence>
<dbReference type="InterPro" id="IPR007374">
    <property type="entry name" value="ASCH_domain"/>
</dbReference>
<dbReference type="RefSeq" id="WP_103574087.1">
    <property type="nucleotide sequence ID" value="NZ_CABPUQ010000001.1"/>
</dbReference>
<gene>
    <name evidence="2" type="ORF">CVT06_00360</name>
</gene>
<proteinExistence type="predicted"/>
<evidence type="ECO:0000313" key="2">
    <source>
        <dbReference type="EMBL" id="QPH83639.1"/>
    </source>
</evidence>
<protein>
    <submittedName>
        <fullName evidence="2">ASCH domain-containing protein</fullName>
    </submittedName>
</protein>
<dbReference type="Pfam" id="PF04266">
    <property type="entry name" value="ASCH"/>
    <property type="match status" value="1"/>
</dbReference>
<dbReference type="Gene3D" id="2.30.130.30">
    <property type="entry name" value="Hypothetical protein"/>
    <property type="match status" value="1"/>
</dbReference>
<dbReference type="SUPFAM" id="SSF88697">
    <property type="entry name" value="PUA domain-like"/>
    <property type="match status" value="1"/>
</dbReference>
<organism evidence="2 3">
    <name type="scientific">Campylobacter concisus</name>
    <dbReference type="NCBI Taxonomy" id="199"/>
    <lineage>
        <taxon>Bacteria</taxon>
        <taxon>Pseudomonadati</taxon>
        <taxon>Campylobacterota</taxon>
        <taxon>Epsilonproteobacteria</taxon>
        <taxon>Campylobacterales</taxon>
        <taxon>Campylobacteraceae</taxon>
        <taxon>Campylobacter</taxon>
    </lineage>
</organism>
<sequence length="123" mass="14065">MTALLSIKPEFAEAIFDGTKKFEFRKVKFKKNVNKIKVYATKPVGKIIGEFIVDNILEASPEELWSKTSMDAGIDKERYLKYFNGKSTGFAIKIKSANKYKEAICPYLQYPNFVAPQSFMYIG</sequence>
<dbReference type="Proteomes" id="UP000594630">
    <property type="component" value="Chromosome"/>
</dbReference>
<dbReference type="AlphaFoldDB" id="A0A7S9R5R0"/>
<name>A0A7S9R5R0_9BACT</name>
<evidence type="ECO:0000259" key="1">
    <source>
        <dbReference type="Pfam" id="PF04266"/>
    </source>
</evidence>
<feature type="domain" description="ASCH" evidence="1">
    <location>
        <begin position="5"/>
        <end position="61"/>
    </location>
</feature>
<dbReference type="EMBL" id="CP049274">
    <property type="protein sequence ID" value="QPH83639.1"/>
    <property type="molecule type" value="Genomic_DNA"/>
</dbReference>
<dbReference type="InterPro" id="IPR015947">
    <property type="entry name" value="PUA-like_sf"/>
</dbReference>
<accession>A0A7S9R5R0</accession>
<reference evidence="2 3" key="1">
    <citation type="journal article" date="2018" name="Emerg. Microbes Infect.">
        <title>Genomic analysis of oral Campylobacter concisus strains identified a potential bacterial molecular marker associated with active Crohn's disease.</title>
        <authorList>
            <person name="Liu F."/>
            <person name="Ma R."/>
            <person name="Tay C.Y.A."/>
            <person name="Octavia S."/>
            <person name="Lan R."/>
            <person name="Chung H.K.L."/>
            <person name="Riordan S.M."/>
            <person name="Grimm M.C."/>
            <person name="Leong R.W."/>
            <person name="Tanaka M.M."/>
            <person name="Connor S."/>
            <person name="Zhang L."/>
        </authorList>
    </citation>
    <scope>NUCLEOTIDE SEQUENCE [LARGE SCALE GENOMIC DNA]</scope>
    <source>
        <strain evidence="2 3">P10CDO-S2</strain>
    </source>
</reference>